<proteinExistence type="inferred from homology"/>
<name>A0A8H7F3L2_AGABI</name>
<evidence type="ECO:0000256" key="3">
    <source>
        <dbReference type="ARBA" id="ARBA00023128"/>
    </source>
</evidence>
<evidence type="ECO:0000313" key="7">
    <source>
        <dbReference type="Proteomes" id="UP000629468"/>
    </source>
</evidence>
<keyword evidence="2" id="KW-0809">Transit peptide</keyword>
<comment type="caution">
    <text evidence="6">The sequence shown here is derived from an EMBL/GenBank/DDBJ whole genome shotgun (WGS) entry which is preliminary data.</text>
</comment>
<dbReference type="AlphaFoldDB" id="A0A8H7F3L2"/>
<protein>
    <recommendedName>
        <fullName evidence="5">CAF17 C-terminal domain-containing protein</fullName>
    </recommendedName>
</protein>
<feature type="domain" description="CAF17 C-terminal" evidence="5">
    <location>
        <begin position="252"/>
        <end position="325"/>
    </location>
</feature>
<accession>A0A8H7F3L2</accession>
<dbReference type="SUPFAM" id="SSF103025">
    <property type="entry name" value="Folate-binding domain"/>
    <property type="match status" value="1"/>
</dbReference>
<gene>
    <name evidence="6" type="ORF">Agabi119p4_4605</name>
</gene>
<evidence type="ECO:0000256" key="1">
    <source>
        <dbReference type="ARBA" id="ARBA00004173"/>
    </source>
</evidence>
<evidence type="ECO:0000256" key="2">
    <source>
        <dbReference type="ARBA" id="ARBA00022946"/>
    </source>
</evidence>
<evidence type="ECO:0000313" key="6">
    <source>
        <dbReference type="EMBL" id="KAF7776212.1"/>
    </source>
</evidence>
<dbReference type="InterPro" id="IPR027266">
    <property type="entry name" value="TrmE/GcvT-like"/>
</dbReference>
<dbReference type="EMBL" id="JABXXO010000006">
    <property type="protein sequence ID" value="KAF7776212.1"/>
    <property type="molecule type" value="Genomic_DNA"/>
</dbReference>
<dbReference type="GO" id="GO:0005759">
    <property type="term" value="C:mitochondrial matrix"/>
    <property type="evidence" value="ECO:0007669"/>
    <property type="project" value="TreeGrafter"/>
</dbReference>
<dbReference type="InterPro" id="IPR045179">
    <property type="entry name" value="YgfZ/GcvT"/>
</dbReference>
<dbReference type="Pfam" id="PF25455">
    <property type="entry name" value="Beta-barrel_CAF17_C"/>
    <property type="match status" value="1"/>
</dbReference>
<dbReference type="PANTHER" id="PTHR22602:SF0">
    <property type="entry name" value="TRANSFERASE CAF17, MITOCHONDRIAL-RELATED"/>
    <property type="match status" value="1"/>
</dbReference>
<organism evidence="6 7">
    <name type="scientific">Agaricus bisporus var. burnettii</name>
    <dbReference type="NCBI Taxonomy" id="192524"/>
    <lineage>
        <taxon>Eukaryota</taxon>
        <taxon>Fungi</taxon>
        <taxon>Dikarya</taxon>
        <taxon>Basidiomycota</taxon>
        <taxon>Agaricomycotina</taxon>
        <taxon>Agaricomycetes</taxon>
        <taxon>Agaricomycetidae</taxon>
        <taxon>Agaricales</taxon>
        <taxon>Agaricineae</taxon>
        <taxon>Agaricaceae</taxon>
        <taxon>Agaricus</taxon>
    </lineage>
</organism>
<evidence type="ECO:0000259" key="5">
    <source>
        <dbReference type="Pfam" id="PF25455"/>
    </source>
</evidence>
<dbReference type="PANTHER" id="PTHR22602">
    <property type="entry name" value="TRANSFERASE CAF17, MITOCHONDRIAL-RELATED"/>
    <property type="match status" value="1"/>
</dbReference>
<comment type="similarity">
    <text evidence="4">Belongs to the GcvT family. CAF17/IBA57 subfamily.</text>
</comment>
<reference evidence="6 7" key="1">
    <citation type="journal article" name="Sci. Rep.">
        <title>Telomere-to-telomere assembled and centromere annotated genomes of the two main subspecies of the button mushroom Agaricus bisporus reveal especially polymorphic chromosome ends.</title>
        <authorList>
            <person name="Sonnenberg A.S.M."/>
            <person name="Sedaghat-Telgerd N."/>
            <person name="Lavrijssen B."/>
            <person name="Ohm R.A."/>
            <person name="Hendrickx P.M."/>
            <person name="Scholtmeijer K."/>
            <person name="Baars J.J.P."/>
            <person name="van Peer A."/>
        </authorList>
    </citation>
    <scope>NUCLEOTIDE SEQUENCE [LARGE SCALE GENOMIC DNA]</scope>
    <source>
        <strain evidence="6 7">H119_p4</strain>
    </source>
</reference>
<dbReference type="InterPro" id="IPR017703">
    <property type="entry name" value="YgfZ/GCV_T_CS"/>
</dbReference>
<dbReference type="GO" id="GO:0016226">
    <property type="term" value="P:iron-sulfur cluster assembly"/>
    <property type="evidence" value="ECO:0007669"/>
    <property type="project" value="TreeGrafter"/>
</dbReference>
<keyword evidence="3" id="KW-0496">Mitochondrion</keyword>
<dbReference type="Gene3D" id="3.30.1360.120">
    <property type="entry name" value="Probable tRNA modification gtpase trme, domain 1"/>
    <property type="match status" value="1"/>
</dbReference>
<dbReference type="InterPro" id="IPR057460">
    <property type="entry name" value="CAF17_C"/>
</dbReference>
<sequence length="351" mass="39252">MPPAFLSNVLRKTPTIARLANRGVLSVSGSQAPEFLHGLLSTQVSDPPKGPFYSAFLHAQGRVMYDVFLYTQQTSTGLPGYLLEYDCRSSEAQPMLPMLKQYVLRKKVKIRDVSDQYDVWTAWGSELVSEVPKTWNWAKSGCVEPVWGGDKWPWGTEHESIADRRADTLGKRLLIRKGDKPSEANSHDIGSASDYLLHRIALGVSEGIDDIVPMHAFPMESNLDVMGALDFRKGCYVGQELTVRTYHTGMVRKRILPVLLHEPGNPSESIGAIPEFPLHLDIRPMRTALPSQDKALPRLRGNGKLFSTYGQFGLALLRLEHVTSALKNELAFEIENPSDGKIWQVSPWFPN</sequence>
<evidence type="ECO:0000256" key="4">
    <source>
        <dbReference type="ARBA" id="ARBA00093447"/>
    </source>
</evidence>
<dbReference type="Proteomes" id="UP000629468">
    <property type="component" value="Unassembled WGS sequence"/>
</dbReference>
<dbReference type="NCBIfam" id="TIGR03317">
    <property type="entry name" value="ygfZ_signature"/>
    <property type="match status" value="1"/>
</dbReference>
<comment type="subcellular location">
    <subcellularLocation>
        <location evidence="1">Mitochondrion</location>
    </subcellularLocation>
</comment>